<dbReference type="SMART" id="SM00028">
    <property type="entry name" value="TPR"/>
    <property type="match status" value="2"/>
</dbReference>
<sequence length="407" mass="44984">MNLYTWFTLMLVISAVWLIWFLYRPLKGNQLDLEDSNIALGKQKQAELKQDLQRNLIDETVYEQAKEEIAQVLAVEMTQTATTIDTQKAIPMWFTVLILVFLMGASLGVYQSLTAQSITAQSATTAQTLAQSILRIKQRTVEQPDDAEAWQILGLALFEANDIDESLKAYERAYQLDAKNITIVVEYASTLAVSQDNQFTGRVSTLVREALEINENAPDALYLAGWVAVNAQQFKLAQKLWQRALSLLPEGQPDRAILQQMLGRLAQVQTDKSGVSSTSKSATPTTQGESASQHQVTINIALSAHLQQAEFSNHYLMVYVKAARGRPMPIAIQKIRVKDFTGVITLTDANSVMPTQQLSQASKVLAVARLSKSGSAMRQAGDIEAVSQILNVKNNPTVDLALTLDQK</sequence>
<evidence type="ECO:0000256" key="1">
    <source>
        <dbReference type="ARBA" id="ARBA00004196"/>
    </source>
</evidence>
<feature type="transmembrane region" description="Helical" evidence="5">
    <location>
        <begin position="6"/>
        <end position="23"/>
    </location>
</feature>
<keyword evidence="5" id="KW-0472">Membrane</keyword>
<keyword evidence="3" id="KW-0201">Cytochrome c-type biogenesis</keyword>
<dbReference type="InterPro" id="IPR019734">
    <property type="entry name" value="TPR_rpt"/>
</dbReference>
<dbReference type="Pfam" id="PF23892">
    <property type="entry name" value="Ig_CycH"/>
    <property type="match status" value="1"/>
</dbReference>
<dbReference type="SUPFAM" id="SSF48452">
    <property type="entry name" value="TPR-like"/>
    <property type="match status" value="1"/>
</dbReference>
<keyword evidence="2" id="KW-0677">Repeat</keyword>
<reference evidence="8" key="1">
    <citation type="submission" date="2016-10" db="EMBL/GenBank/DDBJ databases">
        <authorList>
            <person name="de Groot N.N."/>
        </authorList>
    </citation>
    <scope>NUCLEOTIDE SEQUENCE</scope>
</reference>
<dbReference type="Gene3D" id="1.25.40.10">
    <property type="entry name" value="Tetratricopeptide repeat domain"/>
    <property type="match status" value="1"/>
</dbReference>
<keyword evidence="5" id="KW-0812">Transmembrane</keyword>
<dbReference type="InterPro" id="IPR011990">
    <property type="entry name" value="TPR-like_helical_dom_sf"/>
</dbReference>
<protein>
    <submittedName>
        <fullName evidence="8">Cytochrome c heme lyase subunit CcmH</fullName>
    </submittedName>
</protein>
<keyword evidence="8" id="KW-0456">Lyase</keyword>
<keyword evidence="5" id="KW-1133">Transmembrane helix</keyword>
<dbReference type="GO" id="GO:0030313">
    <property type="term" value="C:cell envelope"/>
    <property type="evidence" value="ECO:0007669"/>
    <property type="project" value="UniProtKB-SubCell"/>
</dbReference>
<dbReference type="PANTHER" id="PTHR47870">
    <property type="entry name" value="CYTOCHROME C-TYPE BIOGENESIS PROTEIN CCMH"/>
    <property type="match status" value="1"/>
</dbReference>
<gene>
    <name evidence="8" type="ORF">MNB_SUP05-SYMBIONT-7-838</name>
</gene>
<name>A0A1W1E5J2_9ZZZZ</name>
<feature type="domain" description="Cytochrome c-type biogenesis protein H TPR" evidence="7">
    <location>
        <begin position="112"/>
        <end position="253"/>
    </location>
</feature>
<dbReference type="PROSITE" id="PS50005">
    <property type="entry name" value="TPR"/>
    <property type="match status" value="1"/>
</dbReference>
<dbReference type="InterPro" id="IPR017560">
    <property type="entry name" value="Cyt_c_biogenesis_CcmI"/>
</dbReference>
<dbReference type="AlphaFoldDB" id="A0A1W1E5J2"/>
<evidence type="ECO:0000256" key="3">
    <source>
        <dbReference type="ARBA" id="ARBA00022748"/>
    </source>
</evidence>
<dbReference type="EMBL" id="FPIA01000121">
    <property type="protein sequence ID" value="SFV89117.1"/>
    <property type="molecule type" value="Genomic_DNA"/>
</dbReference>
<dbReference type="InterPro" id="IPR051263">
    <property type="entry name" value="C-type_cytochrome_biogenesis"/>
</dbReference>
<feature type="domain" description="Cytochrome c-type biogenesis protein H Ig-like" evidence="6">
    <location>
        <begin position="296"/>
        <end position="400"/>
    </location>
</feature>
<dbReference type="NCBIfam" id="TIGR03142">
    <property type="entry name" value="cytochro_ccmI"/>
    <property type="match status" value="1"/>
</dbReference>
<comment type="subcellular location">
    <subcellularLocation>
        <location evidence="1">Cell envelope</location>
    </subcellularLocation>
</comment>
<dbReference type="InterPro" id="IPR056412">
    <property type="entry name" value="Ig_CycH"/>
</dbReference>
<evidence type="ECO:0000256" key="5">
    <source>
        <dbReference type="SAM" id="Phobius"/>
    </source>
</evidence>
<dbReference type="Pfam" id="PF23914">
    <property type="entry name" value="TPR_CcmH_CycH"/>
    <property type="match status" value="1"/>
</dbReference>
<accession>A0A1W1E5J2</accession>
<organism evidence="8">
    <name type="scientific">hydrothermal vent metagenome</name>
    <dbReference type="NCBI Taxonomy" id="652676"/>
    <lineage>
        <taxon>unclassified sequences</taxon>
        <taxon>metagenomes</taxon>
        <taxon>ecological metagenomes</taxon>
    </lineage>
</organism>
<evidence type="ECO:0000259" key="6">
    <source>
        <dbReference type="Pfam" id="PF23892"/>
    </source>
</evidence>
<evidence type="ECO:0000256" key="4">
    <source>
        <dbReference type="SAM" id="MobiDB-lite"/>
    </source>
</evidence>
<dbReference type="PANTHER" id="PTHR47870:SF1">
    <property type="entry name" value="CYTOCHROME C-TYPE BIOGENESIS PROTEIN CCMH"/>
    <property type="match status" value="1"/>
</dbReference>
<feature type="region of interest" description="Disordered" evidence="4">
    <location>
        <begin position="269"/>
        <end position="291"/>
    </location>
</feature>
<evidence type="ECO:0000313" key="8">
    <source>
        <dbReference type="EMBL" id="SFV89117.1"/>
    </source>
</evidence>
<feature type="transmembrane region" description="Helical" evidence="5">
    <location>
        <begin position="92"/>
        <end position="113"/>
    </location>
</feature>
<dbReference type="InterPro" id="IPR056413">
    <property type="entry name" value="TPR_CcmH_CycH"/>
</dbReference>
<evidence type="ECO:0000259" key="7">
    <source>
        <dbReference type="Pfam" id="PF23914"/>
    </source>
</evidence>
<proteinExistence type="predicted"/>
<dbReference type="GO" id="GO:0017004">
    <property type="term" value="P:cytochrome complex assembly"/>
    <property type="evidence" value="ECO:0007669"/>
    <property type="project" value="UniProtKB-KW"/>
</dbReference>
<evidence type="ECO:0000256" key="2">
    <source>
        <dbReference type="ARBA" id="ARBA00022737"/>
    </source>
</evidence>
<dbReference type="GO" id="GO:0016829">
    <property type="term" value="F:lyase activity"/>
    <property type="evidence" value="ECO:0007669"/>
    <property type="project" value="UniProtKB-KW"/>
</dbReference>